<evidence type="ECO:0000256" key="3">
    <source>
        <dbReference type="ARBA" id="ARBA00022801"/>
    </source>
</evidence>
<dbReference type="InterPro" id="IPR000209">
    <property type="entry name" value="Peptidase_S8/S53_dom"/>
</dbReference>
<name>A0ABQ5QSR0_9ACTN</name>
<dbReference type="PROSITE" id="PS00137">
    <property type="entry name" value="SUBTILASE_HIS"/>
    <property type="match status" value="1"/>
</dbReference>
<dbReference type="Gene3D" id="2.60.120.260">
    <property type="entry name" value="Galactose-binding domain-like"/>
    <property type="match status" value="1"/>
</dbReference>
<dbReference type="Pfam" id="PF01344">
    <property type="entry name" value="Kelch_1"/>
    <property type="match status" value="1"/>
</dbReference>
<feature type="domain" description="Peptidase S8/S53" evidence="7">
    <location>
        <begin position="173"/>
        <end position="458"/>
    </location>
</feature>
<keyword evidence="2 5" id="KW-0645">Protease</keyword>
<dbReference type="SUPFAM" id="SSF52743">
    <property type="entry name" value="Subtilisin-like"/>
    <property type="match status" value="1"/>
</dbReference>
<keyword evidence="6" id="KW-0732">Signal</keyword>
<dbReference type="InterPro" id="IPR036852">
    <property type="entry name" value="Peptidase_S8/S53_dom_sf"/>
</dbReference>
<protein>
    <recommendedName>
        <fullName evidence="7">Peptidase S8/S53 domain-containing protein</fullName>
    </recommendedName>
</protein>
<dbReference type="Gene3D" id="3.40.50.200">
    <property type="entry name" value="Peptidase S8/S53 domain"/>
    <property type="match status" value="1"/>
</dbReference>
<keyword evidence="3 5" id="KW-0378">Hydrolase</keyword>
<dbReference type="Gene3D" id="2.120.10.80">
    <property type="entry name" value="Kelch-type beta propeller"/>
    <property type="match status" value="2"/>
</dbReference>
<feature type="active site" description="Charge relay system" evidence="5">
    <location>
        <position position="229"/>
    </location>
</feature>
<comment type="caution">
    <text evidence="8">The sequence shown here is derived from an EMBL/GenBank/DDBJ whole genome shotgun (WGS) entry which is preliminary data.</text>
</comment>
<dbReference type="Pfam" id="PF13620">
    <property type="entry name" value="CarboxypepD_reg"/>
    <property type="match status" value="2"/>
</dbReference>
<dbReference type="RefSeq" id="WP_281895337.1">
    <property type="nucleotide sequence ID" value="NZ_BSDI01000010.1"/>
</dbReference>
<evidence type="ECO:0000256" key="2">
    <source>
        <dbReference type="ARBA" id="ARBA00022670"/>
    </source>
</evidence>
<organism evidence="8 9">
    <name type="scientific">Phytohabitans aurantiacus</name>
    <dbReference type="NCBI Taxonomy" id="3016789"/>
    <lineage>
        <taxon>Bacteria</taxon>
        <taxon>Bacillati</taxon>
        <taxon>Actinomycetota</taxon>
        <taxon>Actinomycetes</taxon>
        <taxon>Micromonosporales</taxon>
        <taxon>Micromonosporaceae</taxon>
    </lineage>
</organism>
<comment type="similarity">
    <text evidence="1 5">Belongs to the peptidase S8 family.</text>
</comment>
<evidence type="ECO:0000313" key="9">
    <source>
        <dbReference type="Proteomes" id="UP001144280"/>
    </source>
</evidence>
<dbReference type="SUPFAM" id="SSF49464">
    <property type="entry name" value="Carboxypeptidase regulatory domain-like"/>
    <property type="match status" value="2"/>
</dbReference>
<dbReference type="InterPro" id="IPR033857">
    <property type="entry name" value="Bacillopeptidase_F"/>
</dbReference>
<dbReference type="InterPro" id="IPR008969">
    <property type="entry name" value="CarboxyPept-like_regulatory"/>
</dbReference>
<proteinExistence type="inferred from homology"/>
<dbReference type="CDD" id="cd07481">
    <property type="entry name" value="Peptidases_S8_BacillopeptidaseF-like"/>
    <property type="match status" value="1"/>
</dbReference>
<dbReference type="EMBL" id="BSDI01000010">
    <property type="protein sequence ID" value="GLH97449.1"/>
    <property type="molecule type" value="Genomic_DNA"/>
</dbReference>
<feature type="active site" description="Charge relay system" evidence="5">
    <location>
        <position position="402"/>
    </location>
</feature>
<evidence type="ECO:0000256" key="6">
    <source>
        <dbReference type="SAM" id="SignalP"/>
    </source>
</evidence>
<reference evidence="8" key="1">
    <citation type="submission" date="2022-12" db="EMBL/GenBank/DDBJ databases">
        <title>New Phytohabitans aurantiacus sp. RD004123 nov., an actinomycete isolated from soil.</title>
        <authorList>
            <person name="Triningsih D.W."/>
            <person name="Harunari E."/>
            <person name="Igarashi Y."/>
        </authorList>
    </citation>
    <scope>NUCLEOTIDE SEQUENCE</scope>
    <source>
        <strain evidence="8">RD004123</strain>
    </source>
</reference>
<dbReference type="Proteomes" id="UP001144280">
    <property type="component" value="Unassembled WGS sequence"/>
</dbReference>
<sequence length="1433" mass="148910">MRRLSIALLVGVLGVTAQPAIASAAEPGAPVSPDLVAELDAKGTTKFMVYLRERANLAGAAKQATSDARATHVYQQLTSTAKSSQADLRADLDERKTPYRSFWIANALQVTGDQSTVDAIAARPDVERIEPSRSYQLLTVTAGKAPERGVAAAEWNVDKVRAPEVWSEYGTRGEGITVATIDSGAQYDHPALVNQYRGNLGNGTFDHNYNWFDPAGVCGSPAPCDNEDHGTHVAGTAVGNDGGANQIGVAPGAKWIAAKGCEDRNCTDASLLASGQWVLAPTDLNGANPRPDLHPDVVNNSWGGGQNDPWYRQTIAAWVAAGIFPSFAVGNDGPDCGTANSPGDEPGAYAVGGHDINNAIYVSSSRGSSLVDGATKPDISAPAVNVRSSVPGNQYAAFNGTSMATPHVSGTVALLWSAAPALKGNVAATRNVLDRTAIDVDSTGCGGNAGNNNNFGEGRLDAFAAVARAIRKVGEVTGVVTDAAGKPLAGATVSAADETATTAADGSYSLSLPVGEQRVTAALYGYRSESVTVTVPENGTVTANFNLDAASTVRITGLVSDASGHGWPLAARIDIAGRPGGPIYTDPATGLYSVGLASGATYRFTFTSLIPGYQTVTRDVTVGESDGKVDARIPVDPGCNAPGYQARFADPTTSESFDGTEAPAGWSVVNRTEMGGWEFDDPGNRGNLTGGSGGFAIIDSDALGSGNTQDTDLVTPPLNLSALSAPYVRFNSDWRAVGVGSDSADIDVSSDGGASWTNVWHQATSRRGPRVEEVPLFPVAGDSDALVRFRFNGRFAWWWQVDNVQIVNRLCEPVPGGLVVGYTTDANTGTPLSDVKVSSVDPPVESGTSAADGFYWLFSTVVGNRQFTATKAGYPQATKSVQVAANGSARLDFPITAPRIAVDKTSVETYSPIGRTRTANVKITNTGTAPAQLDLLEFTGGFEAMSRQGARLTEVAVPGGARKEQASDGKLPAYAPRASTLIDDAWGRIADLPVPIFDNAAATVDGKIYSVGGGSGTGRERSAYVYDPAAGSWRALPAMPSARSKPSAAAVNGKLYVFGGWGPDDVVATVDVFDPASETWSTVPGAVNPLPRAAAGIAVVGGKVYLVAGCVDSTCPDSTDVLAFDPGTGTFTARAAYPHLVSFQSCGGIAGKVYCGGGASTVSHRDAFVYDPATNRWTALPDLPLDLWGSAHSTASGLLILAGGVTNGFSTITNRSIAFNPSTNAWVELPATQFPRYRGAGSCGTYKIGGSPGGFNSTVESERLGGGLDLCDEIGDVPWLSENVTTFTLTPGASRTVTLTVDASPLKGVNQPGVYRAKLGIRTNSPYPVPQVSVSLNVSPPTNWGKIEGTVLGVTCDGDIVAVPATVRFISRANPDNTYTVSANSSGKYSYWLARGRYDVVVSKDGWLATTQRVPIEPGVTQTTDITLEQSCI</sequence>
<dbReference type="InterPro" id="IPR023828">
    <property type="entry name" value="Peptidase_S8_Ser-AS"/>
</dbReference>
<dbReference type="SUPFAM" id="SSF117281">
    <property type="entry name" value="Kelch motif"/>
    <property type="match status" value="1"/>
</dbReference>
<dbReference type="SUPFAM" id="SSF49452">
    <property type="entry name" value="Starch-binding domain-like"/>
    <property type="match status" value="1"/>
</dbReference>
<dbReference type="Pfam" id="PF24681">
    <property type="entry name" value="Kelch_KLHDC2_KLHL20_DRC7"/>
    <property type="match status" value="1"/>
</dbReference>
<dbReference type="PANTHER" id="PTHR43806">
    <property type="entry name" value="PEPTIDASE S8"/>
    <property type="match status" value="1"/>
</dbReference>
<dbReference type="InterPro" id="IPR006652">
    <property type="entry name" value="Kelch_1"/>
</dbReference>
<keyword evidence="9" id="KW-1185">Reference proteome</keyword>
<dbReference type="Pfam" id="PF00082">
    <property type="entry name" value="Peptidase_S8"/>
    <property type="match status" value="1"/>
</dbReference>
<evidence type="ECO:0000313" key="8">
    <source>
        <dbReference type="EMBL" id="GLH97449.1"/>
    </source>
</evidence>
<dbReference type="InterPro" id="IPR013784">
    <property type="entry name" value="Carb-bd-like_fold"/>
</dbReference>
<feature type="chain" id="PRO_5045198271" description="Peptidase S8/S53 domain-containing protein" evidence="6">
    <location>
        <begin position="25"/>
        <end position="1433"/>
    </location>
</feature>
<accession>A0ABQ5QSR0</accession>
<dbReference type="InterPro" id="IPR015915">
    <property type="entry name" value="Kelch-typ_b-propeller"/>
</dbReference>
<dbReference type="InterPro" id="IPR050131">
    <property type="entry name" value="Peptidase_S8_subtilisin-like"/>
</dbReference>
<evidence type="ECO:0000256" key="4">
    <source>
        <dbReference type="ARBA" id="ARBA00022825"/>
    </source>
</evidence>
<dbReference type="InterPro" id="IPR022398">
    <property type="entry name" value="Peptidase_S8_His-AS"/>
</dbReference>
<dbReference type="PRINTS" id="PR00723">
    <property type="entry name" value="SUBTILISIN"/>
</dbReference>
<dbReference type="PROSITE" id="PS00138">
    <property type="entry name" value="SUBTILASE_SER"/>
    <property type="match status" value="1"/>
</dbReference>
<feature type="signal peptide" evidence="6">
    <location>
        <begin position="1"/>
        <end position="24"/>
    </location>
</feature>
<evidence type="ECO:0000256" key="1">
    <source>
        <dbReference type="ARBA" id="ARBA00011073"/>
    </source>
</evidence>
<feature type="active site" description="Charge relay system" evidence="5">
    <location>
        <position position="182"/>
    </location>
</feature>
<dbReference type="SMART" id="SM00612">
    <property type="entry name" value="Kelch"/>
    <property type="match status" value="5"/>
</dbReference>
<evidence type="ECO:0000259" key="7">
    <source>
        <dbReference type="Pfam" id="PF00082"/>
    </source>
</evidence>
<dbReference type="PROSITE" id="PS51892">
    <property type="entry name" value="SUBTILASE"/>
    <property type="match status" value="1"/>
</dbReference>
<dbReference type="InterPro" id="IPR015500">
    <property type="entry name" value="Peptidase_S8_subtilisin-rel"/>
</dbReference>
<dbReference type="Gene3D" id="2.60.40.1120">
    <property type="entry name" value="Carboxypeptidase-like, regulatory domain"/>
    <property type="match status" value="3"/>
</dbReference>
<keyword evidence="4 5" id="KW-0720">Serine protease</keyword>
<gene>
    <name evidence="8" type="ORF">Pa4123_27240</name>
</gene>
<evidence type="ECO:0000256" key="5">
    <source>
        <dbReference type="PROSITE-ProRule" id="PRU01240"/>
    </source>
</evidence>
<dbReference type="PANTHER" id="PTHR43806:SF67">
    <property type="entry name" value="EGF-LIKE DOMAIN-CONTAINING PROTEIN"/>
    <property type="match status" value="1"/>
</dbReference>